<dbReference type="OrthoDB" id="9761723at2"/>
<evidence type="ECO:0008006" key="3">
    <source>
        <dbReference type="Google" id="ProtNLM"/>
    </source>
</evidence>
<dbReference type="AlphaFoldDB" id="A0A1M4WZ02"/>
<dbReference type="RefSeq" id="WP_143161686.1">
    <property type="nucleotide sequence ID" value="NZ_FQVQ01000001.1"/>
</dbReference>
<evidence type="ECO:0000313" key="1">
    <source>
        <dbReference type="EMBL" id="SHE86192.1"/>
    </source>
</evidence>
<dbReference type="EMBL" id="FQVQ01000001">
    <property type="protein sequence ID" value="SHE86192.1"/>
    <property type="molecule type" value="Genomic_DNA"/>
</dbReference>
<evidence type="ECO:0000313" key="2">
    <source>
        <dbReference type="Proteomes" id="UP000184147"/>
    </source>
</evidence>
<sequence>MKYLYFYLLYLILMSCSVNKNNGYCECLIINEKEVLLEVILSSKEKFYISHVYSDNFEDDGVKPLIEVIDKNTFVKIDDVSYKDKRHNYKLKLMHDTATLSIIDVSYKDN</sequence>
<name>A0A1M4WZ02_9FLAO</name>
<gene>
    <name evidence="1" type="ORF">SAMN05444377_101465</name>
</gene>
<accession>A0A1M4WZ02</accession>
<proteinExistence type="predicted"/>
<dbReference type="Proteomes" id="UP000184147">
    <property type="component" value="Unassembled WGS sequence"/>
</dbReference>
<protein>
    <recommendedName>
        <fullName evidence="3">Lipoprotein</fullName>
    </recommendedName>
</protein>
<reference evidence="1 2" key="1">
    <citation type="submission" date="2016-11" db="EMBL/GenBank/DDBJ databases">
        <authorList>
            <person name="Jaros S."/>
            <person name="Januszkiewicz K."/>
            <person name="Wedrychowicz H."/>
        </authorList>
    </citation>
    <scope>NUCLEOTIDE SEQUENCE [LARGE SCALE GENOMIC DNA]</scope>
    <source>
        <strain evidence="1 2">DSM 25660</strain>
    </source>
</reference>
<keyword evidence="2" id="KW-1185">Reference proteome</keyword>
<dbReference type="PROSITE" id="PS51257">
    <property type="entry name" value="PROKAR_LIPOPROTEIN"/>
    <property type="match status" value="1"/>
</dbReference>
<organism evidence="1 2">
    <name type="scientific">Flavobacterium fontis</name>
    <dbReference type="NCBI Taxonomy" id="1124188"/>
    <lineage>
        <taxon>Bacteria</taxon>
        <taxon>Pseudomonadati</taxon>
        <taxon>Bacteroidota</taxon>
        <taxon>Flavobacteriia</taxon>
        <taxon>Flavobacteriales</taxon>
        <taxon>Flavobacteriaceae</taxon>
        <taxon>Flavobacterium</taxon>
    </lineage>
</organism>